<evidence type="ECO:0000313" key="2">
    <source>
        <dbReference type="Proteomes" id="UP000263377"/>
    </source>
</evidence>
<sequence length="70" mass="6876">MSWMLVAAVLLATAGLLVLGVLAIRLWLDVRALAKGVDAASRALAAAAGDLADAVPAQGAPAGERSVPAA</sequence>
<dbReference type="EMBL" id="QVIG01000001">
    <property type="protein sequence ID" value="RGD58755.1"/>
    <property type="molecule type" value="Genomic_DNA"/>
</dbReference>
<keyword evidence="2" id="KW-1185">Reference proteome</keyword>
<dbReference type="AlphaFoldDB" id="A0A372ZU71"/>
<dbReference type="Proteomes" id="UP000263377">
    <property type="component" value="Unassembled WGS sequence"/>
</dbReference>
<dbReference type="RefSeq" id="WP_049652007.1">
    <property type="nucleotide sequence ID" value="NZ_QVIG01000001.1"/>
</dbReference>
<name>A0A372ZU71_9ACTN</name>
<protein>
    <submittedName>
        <fullName evidence="1">Uncharacterized protein</fullName>
    </submittedName>
</protein>
<proteinExistence type="predicted"/>
<comment type="caution">
    <text evidence="1">The sequence shown here is derived from an EMBL/GenBank/DDBJ whole genome shotgun (WGS) entry which is preliminary data.</text>
</comment>
<evidence type="ECO:0000313" key="1">
    <source>
        <dbReference type="EMBL" id="RGD58755.1"/>
    </source>
</evidence>
<gene>
    <name evidence="1" type="ORF">DR950_14065</name>
</gene>
<accession>A0A372ZU71</accession>
<reference evidence="1 2" key="1">
    <citation type="submission" date="2018-08" db="EMBL/GenBank/DDBJ databases">
        <title>Diversity &amp; Physiological Properties of Lignin-Decomposing Actinobacteria from Soil.</title>
        <authorList>
            <person name="Roh S.G."/>
            <person name="Kim S.B."/>
        </authorList>
    </citation>
    <scope>NUCLEOTIDE SEQUENCE [LARGE SCALE GENOMIC DNA]</scope>
    <source>
        <strain evidence="1 2">MMS17-GH009</strain>
    </source>
</reference>
<organism evidence="1 2">
    <name type="scientific">Kitasatospora xanthocidica</name>
    <dbReference type="NCBI Taxonomy" id="83382"/>
    <lineage>
        <taxon>Bacteria</taxon>
        <taxon>Bacillati</taxon>
        <taxon>Actinomycetota</taxon>
        <taxon>Actinomycetes</taxon>
        <taxon>Kitasatosporales</taxon>
        <taxon>Streptomycetaceae</taxon>
        <taxon>Kitasatospora</taxon>
    </lineage>
</organism>